<reference evidence="1" key="1">
    <citation type="submission" date="2023-01" db="EMBL/GenBank/DDBJ databases">
        <title>Colletotrichum chrysophilum M932 genome sequence.</title>
        <authorList>
            <person name="Baroncelli R."/>
        </authorList>
    </citation>
    <scope>NUCLEOTIDE SEQUENCE</scope>
    <source>
        <strain evidence="1">M932</strain>
    </source>
</reference>
<evidence type="ECO:0000313" key="1">
    <source>
        <dbReference type="EMBL" id="KAK1838978.1"/>
    </source>
</evidence>
<protein>
    <submittedName>
        <fullName evidence="1">Uncharacterized protein</fullName>
    </submittedName>
</protein>
<dbReference type="AlphaFoldDB" id="A0AAD9A0S1"/>
<name>A0AAD9A0S1_9PEZI</name>
<evidence type="ECO:0000313" key="2">
    <source>
        <dbReference type="Proteomes" id="UP001243330"/>
    </source>
</evidence>
<accession>A0AAD9A0S1</accession>
<proteinExistence type="predicted"/>
<dbReference type="EMBL" id="JAQOWY010000736">
    <property type="protein sequence ID" value="KAK1838978.1"/>
    <property type="molecule type" value="Genomic_DNA"/>
</dbReference>
<organism evidence="1 2">
    <name type="scientific">Colletotrichum chrysophilum</name>
    <dbReference type="NCBI Taxonomy" id="1836956"/>
    <lineage>
        <taxon>Eukaryota</taxon>
        <taxon>Fungi</taxon>
        <taxon>Dikarya</taxon>
        <taxon>Ascomycota</taxon>
        <taxon>Pezizomycotina</taxon>
        <taxon>Sordariomycetes</taxon>
        <taxon>Hypocreomycetidae</taxon>
        <taxon>Glomerellales</taxon>
        <taxon>Glomerellaceae</taxon>
        <taxon>Colletotrichum</taxon>
        <taxon>Colletotrichum gloeosporioides species complex</taxon>
    </lineage>
</organism>
<dbReference type="Proteomes" id="UP001243330">
    <property type="component" value="Unassembled WGS sequence"/>
</dbReference>
<comment type="caution">
    <text evidence="1">The sequence shown here is derived from an EMBL/GenBank/DDBJ whole genome shotgun (WGS) entry which is preliminary data.</text>
</comment>
<gene>
    <name evidence="1" type="ORF">CCHR01_18394</name>
</gene>
<sequence>MMWPTNTLVIDDMSSCEKTTLISRYCYACMQGPITQNLTTWNVANGSIFDPRNAMRRARRSQGIGQEPTTARLALVVASKSGISKLVLRVNDRAGIQVAGTETTPDVEMTRQYQLQ</sequence>
<keyword evidence="2" id="KW-1185">Reference proteome</keyword>